<name>A0A0K0DY81_STRER</name>
<keyword evidence="2" id="KW-0539">Nucleus</keyword>
<comment type="cofactor">
    <cofactor evidence="2">
        <name>a divalent metal cation</name>
        <dbReference type="ChEBI" id="CHEBI:60240"/>
    </cofactor>
</comment>
<dbReference type="Pfam" id="PF08652">
    <property type="entry name" value="RAI1"/>
    <property type="match status" value="1"/>
</dbReference>
<evidence type="ECO:0000313" key="5">
    <source>
        <dbReference type="WBParaSite" id="SSTP_0000219500.1"/>
    </source>
</evidence>
<evidence type="ECO:0000256" key="2">
    <source>
        <dbReference type="RuleBase" id="RU367113"/>
    </source>
</evidence>
<dbReference type="Proteomes" id="UP000035681">
    <property type="component" value="Unplaced"/>
</dbReference>
<keyword evidence="2" id="KW-0479">Metal-binding</keyword>
<dbReference type="STRING" id="6248.A0A0K0DY81"/>
<evidence type="ECO:0000256" key="1">
    <source>
        <dbReference type="ARBA" id="ARBA00006562"/>
    </source>
</evidence>
<dbReference type="GO" id="GO:0046872">
    <property type="term" value="F:metal ion binding"/>
    <property type="evidence" value="ECO:0007669"/>
    <property type="project" value="UniProtKB-KW"/>
</dbReference>
<sequence>MATFVSLQDLIGEPEKITEFSFDEQGEILNDRTKNRVFLNSSILTEKNIKIDLTKNFESYVHKVDEYKKKFRSNMLLDFHRHNEGKMKETLMNADFFITRGTVSDIAGVNREDAVVFWAFMINGVIIVVKDDENIYNNNLLSSYIGLNFENIITSKSGDGEINYDKSVNNWEQYKEIYMTSVYLSCGENIKIAYSCEIDAFDKNTMMPLEIKTQFGSNSNYNNRKIFGFYKSISVSFQCLLGNIHEVVVGYKTNCNVVYSVKKYPVEHILHHSVMNVVRKCCSRLGNNLDKIKKLLASKNNKGFFKIKMLPPHDDIITDYFSETVPEIKAFFTKEFCDTFFYD</sequence>
<dbReference type="WBParaSite" id="TCONS_00006476.p1">
    <property type="protein sequence ID" value="TCONS_00006476.p1"/>
    <property type="gene ID" value="XLOC_004621"/>
</dbReference>
<keyword evidence="2" id="KW-0378">Hydrolase</keyword>
<dbReference type="EC" id="3.6.1.-" evidence="2"/>
<dbReference type="GO" id="GO:0110155">
    <property type="term" value="P:NAD-cap decapping"/>
    <property type="evidence" value="ECO:0007669"/>
    <property type="project" value="TreeGrafter"/>
</dbReference>
<dbReference type="PANTHER" id="PTHR12395:SF9">
    <property type="entry name" value="DECAPPING AND EXORIBONUCLEASE PROTEIN"/>
    <property type="match status" value="1"/>
</dbReference>
<dbReference type="GO" id="GO:0003723">
    <property type="term" value="F:RNA binding"/>
    <property type="evidence" value="ECO:0007669"/>
    <property type="project" value="UniProtKB-KW"/>
</dbReference>
<evidence type="ECO:0000259" key="3">
    <source>
        <dbReference type="Pfam" id="PF08652"/>
    </source>
</evidence>
<dbReference type="GO" id="GO:0000956">
    <property type="term" value="P:nuclear-transcribed mRNA catabolic process"/>
    <property type="evidence" value="ECO:0007669"/>
    <property type="project" value="TreeGrafter"/>
</dbReference>
<dbReference type="InterPro" id="IPR039039">
    <property type="entry name" value="RAI1-like_fam"/>
</dbReference>
<dbReference type="AlphaFoldDB" id="A0A0K0DY81"/>
<keyword evidence="2" id="KW-0540">Nuclease</keyword>
<feature type="domain" description="RAI1-like" evidence="3">
    <location>
        <begin position="13"/>
        <end position="322"/>
    </location>
</feature>
<accession>A0A0K0DY81</accession>
<dbReference type="PANTHER" id="PTHR12395">
    <property type="entry name" value="DOM-3 RELATED"/>
    <property type="match status" value="1"/>
</dbReference>
<dbReference type="GO" id="GO:0005829">
    <property type="term" value="C:cytosol"/>
    <property type="evidence" value="ECO:0007669"/>
    <property type="project" value="TreeGrafter"/>
</dbReference>
<evidence type="ECO:0000313" key="4">
    <source>
        <dbReference type="Proteomes" id="UP000035681"/>
    </source>
</evidence>
<proteinExistence type="inferred from homology"/>
<dbReference type="GO" id="GO:0004518">
    <property type="term" value="F:nuclease activity"/>
    <property type="evidence" value="ECO:0007669"/>
    <property type="project" value="UniProtKB-KW"/>
</dbReference>
<keyword evidence="4" id="KW-1185">Reference proteome</keyword>
<dbReference type="GO" id="GO:0034353">
    <property type="term" value="F:mRNA 5'-diphosphatase activity"/>
    <property type="evidence" value="ECO:0007669"/>
    <property type="project" value="TreeGrafter"/>
</dbReference>
<comment type="function">
    <text evidence="2">Decapping enzyme for NAD-capped RNAs: specifically hydrolyzes the nicotinamide adenine dinucleotide (NAD) cap from a subset of RNAs by removing the entire NAD moiety from the 5'-end of an NAD-capped RNA.</text>
</comment>
<keyword evidence="2" id="KW-0547">Nucleotide-binding</keyword>
<organism evidence="5">
    <name type="scientific">Strongyloides stercoralis</name>
    <name type="common">Threadworm</name>
    <dbReference type="NCBI Taxonomy" id="6248"/>
    <lineage>
        <taxon>Eukaryota</taxon>
        <taxon>Metazoa</taxon>
        <taxon>Ecdysozoa</taxon>
        <taxon>Nematoda</taxon>
        <taxon>Chromadorea</taxon>
        <taxon>Rhabditida</taxon>
        <taxon>Tylenchina</taxon>
        <taxon>Panagrolaimomorpha</taxon>
        <taxon>Strongyloidoidea</taxon>
        <taxon>Strongyloididae</taxon>
        <taxon>Strongyloides</taxon>
    </lineage>
</organism>
<dbReference type="WBParaSite" id="SSTP_0000219500.1">
    <property type="protein sequence ID" value="SSTP_0000219500.1"/>
    <property type="gene ID" value="SSTP_0000219500"/>
</dbReference>
<dbReference type="InterPro" id="IPR013961">
    <property type="entry name" value="RAI1"/>
</dbReference>
<dbReference type="GO" id="GO:0005634">
    <property type="term" value="C:nucleus"/>
    <property type="evidence" value="ECO:0007669"/>
    <property type="project" value="UniProtKB-SubCell"/>
</dbReference>
<protein>
    <recommendedName>
        <fullName evidence="2">Decapping nuclease</fullName>
        <ecNumber evidence="2">3.6.1.-</ecNumber>
    </recommendedName>
</protein>
<comment type="subcellular location">
    <subcellularLocation>
        <location evidence="2">Nucleus</location>
    </subcellularLocation>
</comment>
<comment type="similarity">
    <text evidence="1 2">Belongs to the DXO/Dom3Z family.</text>
</comment>
<dbReference type="GO" id="GO:0000166">
    <property type="term" value="F:nucleotide binding"/>
    <property type="evidence" value="ECO:0007669"/>
    <property type="project" value="UniProtKB-KW"/>
</dbReference>
<reference evidence="5" key="1">
    <citation type="submission" date="2015-08" db="UniProtKB">
        <authorList>
            <consortium name="WormBaseParasite"/>
        </authorList>
    </citation>
    <scope>IDENTIFICATION</scope>
</reference>
<keyword evidence="2" id="KW-0694">RNA-binding</keyword>